<sequence length="526" mass="57856">MLGIIIRRCEAVIKIYNSLLKMSTNKKKKRGFPSAFTVLAIILVLAAALTYIVPSGQFSRLTYDDSTNEFVITDHDNNVTTEPATQEVLDRLQIQLSLNKFTEGVIKKPIAIPGTYQRIEQRPQGFLDIIKAPVTGSMDTVDIMLFVLVLGGIIGIINKIGAFDAGMAALSKRTKGKEFLLVTLVFLLTTLGGTTFGLAEETIAFYPILMPIFLLSGFDVLTCIAAIYMGSSIGTMFSTVNPFATVIASNAAGISFTEGLTFRIITLILASIITLAYMYWYAQKVKKDKTKSYVYVDEEEIHRRFLGEYDSNTEKEFTWRRKLCLLIFALAFPVLIWGVSLGGWWFEEMTALFLGVAVVIMFLSGLSEKEAINTFIAGAGDLVGVVLTIGLARSINIVMDNGFISDTLLYYSTEFVAGMSKGTFAVAQLIIFSFLGFFIPSSSGLAVLSMPIMAPLADTVGLSREVVINAYNWGQGWMSFITPTGLILVTLEMAGTTFDKWLKYILPLMGIMGVFSVLMLIINTML</sequence>
<reference evidence="8" key="1">
    <citation type="submission" date="2016-01" db="EMBL/GenBank/DDBJ databases">
        <authorList>
            <person name="Mitreva M."/>
            <person name="Pepin K.H."/>
            <person name="Mihindukulasuriya K.A."/>
            <person name="Fulton R."/>
            <person name="Fronick C."/>
            <person name="O'Laughlin M."/>
            <person name="Miner T."/>
            <person name="Herter B."/>
            <person name="Rosa B.A."/>
            <person name="Cordes M."/>
            <person name="Tomlinson C."/>
            <person name="Wollam A."/>
            <person name="Palsikar V.B."/>
            <person name="Mardis E.R."/>
            <person name="Wilson R.K."/>
        </authorList>
    </citation>
    <scope>NUCLEOTIDE SEQUENCE [LARGE SCALE GENOMIC DNA]</scope>
    <source>
        <strain evidence="8">MJR7757B</strain>
    </source>
</reference>
<keyword evidence="2" id="KW-1003">Cell membrane</keyword>
<dbReference type="InterPro" id="IPR051679">
    <property type="entry name" value="DASS-Related_Transporters"/>
</dbReference>
<evidence type="ECO:0000256" key="1">
    <source>
        <dbReference type="ARBA" id="ARBA00004651"/>
    </source>
</evidence>
<feature type="transmembrane region" description="Helical" evidence="6">
    <location>
        <begin position="374"/>
        <end position="395"/>
    </location>
</feature>
<feature type="transmembrane region" description="Helical" evidence="6">
    <location>
        <begin position="323"/>
        <end position="345"/>
    </location>
</feature>
<feature type="transmembrane region" description="Helical" evidence="6">
    <location>
        <begin position="179"/>
        <end position="199"/>
    </location>
</feature>
<dbReference type="PATRIC" id="fig|851.8.peg.1357"/>
<evidence type="ECO:0000256" key="6">
    <source>
        <dbReference type="SAM" id="Phobius"/>
    </source>
</evidence>
<dbReference type="PANTHER" id="PTHR43652:SF6">
    <property type="entry name" value="ARGININE REPRESSOR"/>
    <property type="match status" value="1"/>
</dbReference>
<name>A0A133NU60_FUSNU</name>
<protein>
    <submittedName>
        <fullName evidence="7">C4-dicarboxylate anaerobic carrier</fullName>
    </submittedName>
</protein>
<feature type="transmembrane region" description="Helical" evidence="6">
    <location>
        <begin position="143"/>
        <end position="167"/>
    </location>
</feature>
<comment type="subcellular location">
    <subcellularLocation>
        <location evidence="1">Cell membrane</location>
        <topology evidence="1">Multi-pass membrane protein</topology>
    </subcellularLocation>
</comment>
<keyword evidence="5 6" id="KW-0472">Membrane</keyword>
<feature type="transmembrane region" description="Helical" evidence="6">
    <location>
        <begin position="501"/>
        <end position="522"/>
    </location>
</feature>
<evidence type="ECO:0000256" key="3">
    <source>
        <dbReference type="ARBA" id="ARBA00022692"/>
    </source>
</evidence>
<dbReference type="PANTHER" id="PTHR43652">
    <property type="entry name" value="BASIC AMINO ACID ANTIPORTER YFCC-RELATED"/>
    <property type="match status" value="1"/>
</dbReference>
<dbReference type="Proteomes" id="UP000070401">
    <property type="component" value="Unassembled WGS sequence"/>
</dbReference>
<evidence type="ECO:0000256" key="5">
    <source>
        <dbReference type="ARBA" id="ARBA00023136"/>
    </source>
</evidence>
<dbReference type="GO" id="GO:0005886">
    <property type="term" value="C:plasma membrane"/>
    <property type="evidence" value="ECO:0007669"/>
    <property type="project" value="UniProtKB-SubCell"/>
</dbReference>
<gene>
    <name evidence="7" type="ORF">HMPREF3221_01350</name>
</gene>
<dbReference type="InterPro" id="IPR018385">
    <property type="entry name" value="C4_dicarb_anaerob_car-like"/>
</dbReference>
<keyword evidence="8" id="KW-1185">Reference proteome</keyword>
<feature type="transmembrane region" description="Helical" evidence="6">
    <location>
        <begin position="236"/>
        <end position="256"/>
    </location>
</feature>
<comment type="caution">
    <text evidence="7">The sequence shown here is derived from an EMBL/GenBank/DDBJ whole genome shotgun (WGS) entry which is preliminary data.</text>
</comment>
<dbReference type="Pfam" id="PF03606">
    <property type="entry name" value="DcuC"/>
    <property type="match status" value="1"/>
</dbReference>
<keyword evidence="3 6" id="KW-0812">Transmembrane</keyword>
<dbReference type="AlphaFoldDB" id="A0A133NU60"/>
<evidence type="ECO:0000313" key="8">
    <source>
        <dbReference type="Proteomes" id="UP000070401"/>
    </source>
</evidence>
<feature type="transmembrane region" description="Helical" evidence="6">
    <location>
        <begin position="205"/>
        <end position="229"/>
    </location>
</feature>
<dbReference type="EMBL" id="LRPY01000135">
    <property type="protein sequence ID" value="KXA19836.1"/>
    <property type="molecule type" value="Genomic_DNA"/>
</dbReference>
<accession>A0A133NU60</accession>
<evidence type="ECO:0000256" key="4">
    <source>
        <dbReference type="ARBA" id="ARBA00022989"/>
    </source>
</evidence>
<organism evidence="7 8">
    <name type="scientific">Fusobacterium nucleatum</name>
    <dbReference type="NCBI Taxonomy" id="851"/>
    <lineage>
        <taxon>Bacteria</taxon>
        <taxon>Fusobacteriati</taxon>
        <taxon>Fusobacteriota</taxon>
        <taxon>Fusobacteriia</taxon>
        <taxon>Fusobacteriales</taxon>
        <taxon>Fusobacteriaceae</taxon>
        <taxon>Fusobacterium</taxon>
    </lineage>
</organism>
<keyword evidence="4 6" id="KW-1133">Transmembrane helix</keyword>
<feature type="transmembrane region" description="Helical" evidence="6">
    <location>
        <begin position="475"/>
        <end position="494"/>
    </location>
</feature>
<dbReference type="STRING" id="1408287.GCA_000493815_00127"/>
<evidence type="ECO:0000256" key="2">
    <source>
        <dbReference type="ARBA" id="ARBA00022475"/>
    </source>
</evidence>
<evidence type="ECO:0000313" key="7">
    <source>
        <dbReference type="EMBL" id="KXA19836.1"/>
    </source>
</evidence>
<feature type="transmembrane region" description="Helical" evidence="6">
    <location>
        <begin position="415"/>
        <end position="438"/>
    </location>
</feature>
<feature type="transmembrane region" description="Helical" evidence="6">
    <location>
        <begin position="262"/>
        <end position="282"/>
    </location>
</feature>
<feature type="transmembrane region" description="Helical" evidence="6">
    <location>
        <begin position="351"/>
        <end position="367"/>
    </location>
</feature>
<proteinExistence type="predicted"/>
<dbReference type="eggNOG" id="COG1288">
    <property type="taxonomic scope" value="Bacteria"/>
</dbReference>
<feature type="transmembrane region" description="Helical" evidence="6">
    <location>
        <begin position="31"/>
        <end position="53"/>
    </location>
</feature>